<evidence type="ECO:0000259" key="1">
    <source>
        <dbReference type="Pfam" id="PF13456"/>
    </source>
</evidence>
<organism evidence="2 3">
    <name type="scientific">Cajanus cajan</name>
    <name type="common">Pigeon pea</name>
    <name type="synonym">Cajanus indicus</name>
    <dbReference type="NCBI Taxonomy" id="3821"/>
    <lineage>
        <taxon>Eukaryota</taxon>
        <taxon>Viridiplantae</taxon>
        <taxon>Streptophyta</taxon>
        <taxon>Embryophyta</taxon>
        <taxon>Tracheophyta</taxon>
        <taxon>Spermatophyta</taxon>
        <taxon>Magnoliopsida</taxon>
        <taxon>eudicotyledons</taxon>
        <taxon>Gunneridae</taxon>
        <taxon>Pentapetalae</taxon>
        <taxon>rosids</taxon>
        <taxon>fabids</taxon>
        <taxon>Fabales</taxon>
        <taxon>Fabaceae</taxon>
        <taxon>Papilionoideae</taxon>
        <taxon>50 kb inversion clade</taxon>
        <taxon>NPAAA clade</taxon>
        <taxon>indigoferoid/millettioid clade</taxon>
        <taxon>Phaseoleae</taxon>
        <taxon>Cajanus</taxon>
    </lineage>
</organism>
<proteinExistence type="predicted"/>
<reference evidence="2" key="1">
    <citation type="journal article" date="2012" name="Nat. Biotechnol.">
        <title>Draft genome sequence of pigeonpea (Cajanus cajan), an orphan legume crop of resource-poor farmers.</title>
        <authorList>
            <person name="Varshney R.K."/>
            <person name="Chen W."/>
            <person name="Li Y."/>
            <person name="Bharti A.K."/>
            <person name="Saxena R.K."/>
            <person name="Schlueter J.A."/>
            <person name="Donoghue M.T."/>
            <person name="Azam S."/>
            <person name="Fan G."/>
            <person name="Whaley A.M."/>
            <person name="Farmer A.D."/>
            <person name="Sheridan J."/>
            <person name="Iwata A."/>
            <person name="Tuteja R."/>
            <person name="Penmetsa R.V."/>
            <person name="Wu W."/>
            <person name="Upadhyaya H.D."/>
            <person name="Yang S.P."/>
            <person name="Shah T."/>
            <person name="Saxena K.B."/>
            <person name="Michael T."/>
            <person name="McCombie W.R."/>
            <person name="Yang B."/>
            <person name="Zhang G."/>
            <person name="Yang H."/>
            <person name="Wang J."/>
            <person name="Spillane C."/>
            <person name="Cook D.R."/>
            <person name="May G.D."/>
            <person name="Xu X."/>
            <person name="Jackson S.A."/>
        </authorList>
    </citation>
    <scope>NUCLEOTIDE SEQUENCE [LARGE SCALE GENOMIC DNA]</scope>
</reference>
<protein>
    <recommendedName>
        <fullName evidence="1">RNase H type-1 domain-containing protein</fullName>
    </recommendedName>
</protein>
<sequence>MVVEQSLRFGFKTSNNQAEYEALLAGLRLANDLGVTRIKCWSDSQVVTGQVNGTFQIKEPTLLLYFHAFPEAEEQLRRRPR</sequence>
<accession>A0A151UE70</accession>
<dbReference type="EMBL" id="AGCT01027449">
    <property type="protein sequence ID" value="KYP77612.1"/>
    <property type="molecule type" value="Genomic_DNA"/>
</dbReference>
<dbReference type="PANTHER" id="PTHR48475">
    <property type="entry name" value="RIBONUCLEASE H"/>
    <property type="match status" value="1"/>
</dbReference>
<evidence type="ECO:0000313" key="2">
    <source>
        <dbReference type="EMBL" id="KYP77612.1"/>
    </source>
</evidence>
<dbReference type="PANTHER" id="PTHR48475:SF2">
    <property type="entry name" value="RIBONUCLEASE H"/>
    <property type="match status" value="1"/>
</dbReference>
<dbReference type="GO" id="GO:0003676">
    <property type="term" value="F:nucleic acid binding"/>
    <property type="evidence" value="ECO:0007669"/>
    <property type="project" value="InterPro"/>
</dbReference>
<dbReference type="Proteomes" id="UP000075243">
    <property type="component" value="Unassembled WGS sequence"/>
</dbReference>
<dbReference type="AlphaFoldDB" id="A0A151UE70"/>
<keyword evidence="3" id="KW-1185">Reference proteome</keyword>
<feature type="domain" description="RNase H type-1" evidence="1">
    <location>
        <begin position="8"/>
        <end position="62"/>
    </location>
</feature>
<dbReference type="Gramene" id="C.cajan_46203.t">
    <property type="protein sequence ID" value="C.cajan_46203.t.cds1"/>
    <property type="gene ID" value="C.cajan_46203"/>
</dbReference>
<dbReference type="InterPro" id="IPR036397">
    <property type="entry name" value="RNaseH_sf"/>
</dbReference>
<gene>
    <name evidence="2" type="ORF">KK1_047859</name>
</gene>
<dbReference type="Pfam" id="PF13456">
    <property type="entry name" value="RVT_3"/>
    <property type="match status" value="1"/>
</dbReference>
<dbReference type="InterPro" id="IPR012337">
    <property type="entry name" value="RNaseH-like_sf"/>
</dbReference>
<dbReference type="Gene3D" id="3.30.420.10">
    <property type="entry name" value="Ribonuclease H-like superfamily/Ribonuclease H"/>
    <property type="match status" value="1"/>
</dbReference>
<dbReference type="GO" id="GO:0004523">
    <property type="term" value="F:RNA-DNA hybrid ribonuclease activity"/>
    <property type="evidence" value="ECO:0007669"/>
    <property type="project" value="InterPro"/>
</dbReference>
<evidence type="ECO:0000313" key="3">
    <source>
        <dbReference type="Proteomes" id="UP000075243"/>
    </source>
</evidence>
<dbReference type="InterPro" id="IPR002156">
    <property type="entry name" value="RNaseH_domain"/>
</dbReference>
<name>A0A151UE70_CAJCA</name>
<comment type="caution">
    <text evidence="2">The sequence shown here is derived from an EMBL/GenBank/DDBJ whole genome shotgun (WGS) entry which is preliminary data.</text>
</comment>
<dbReference type="SUPFAM" id="SSF53098">
    <property type="entry name" value="Ribonuclease H-like"/>
    <property type="match status" value="1"/>
</dbReference>